<sequence>MQKLIIQNGGKYSADLTKKCTHLISDISFHYAYIFRLDEGRYPVHRGSIPCNSIQNSMKEQYSQSQSNKTSQPMPPADCPDIDITMSQNLSSTFSDGNNLRSQDSDVPVMPSKGEPKVDGNVAEDSEEEDNDLYLSSCRILLVGFVEKELRRLVSMIRRGGGSRHMSLSEKLTHIILGTPSDNEKKEVRRLAAWGVINVVKTAWLEDCEQMKKEVPVSQRHVACDLLLPKGPLLISMTLFSPSVRLFAILTNTTSFNKSGPAGTSEIKNVKNSTALPSMPTSEIHFDKSDGELSLLGRSMGTETCQVIPKETNVSYITTKSSLGSKLNSVNAEDNVKCRLLSNANSSGTQRQATNVFKGLSFCFSGSFPKDKRAEIEEWVIQGGGSMTTNHGNVNFIIECHGLIQKLPDPCPATMVSSHWVRFCLEEGCLLDVGSHILFSPLRCHIPLSGYQGIRFCISQYEDKERVLLKNLCFTLGGKFTEKLTKRVTHLLCKFAFGPKYEAACNWGIESVTAEWINECIRQDMMVAMDQFRPKVVSALDRETGLCITSQYPTQAACMTSVDASSQLLNESILCATKQTIGIRSDRYSEVPDFSGTLNKRQKYSENDNIYDGSPKTNIVEDMKRGSNTVSDVADVIEDLLAQSNKDTRTAEENGCHQIVSFVKNPYVKSLLLFRHDVVELFDKQFSTSSPASEKNPTTFDAFSETQTESQEHELTFCKMQVVWYEEDLSGRQKIIERVRSQSMTLTPEPK</sequence>
<feature type="domain" description="BRCT" evidence="3">
    <location>
        <begin position="451"/>
        <end position="534"/>
    </location>
</feature>
<feature type="region of interest" description="Disordered" evidence="2">
    <location>
        <begin position="59"/>
        <end position="128"/>
    </location>
</feature>
<evidence type="ECO:0000256" key="2">
    <source>
        <dbReference type="SAM" id="MobiDB-lite"/>
    </source>
</evidence>
<dbReference type="Pfam" id="PF16589">
    <property type="entry name" value="BRCT_2"/>
    <property type="match status" value="1"/>
</dbReference>
<feature type="domain" description="BRCT" evidence="3">
    <location>
        <begin position="130"/>
        <end position="222"/>
    </location>
</feature>
<dbReference type="PANTHER" id="PTHR13561">
    <property type="entry name" value="DNA REPLICATION REGULATOR DPB11-RELATED"/>
    <property type="match status" value="1"/>
</dbReference>
<feature type="compositionally biased region" description="Polar residues" evidence="2">
    <location>
        <begin position="85"/>
        <end position="102"/>
    </location>
</feature>
<dbReference type="GO" id="GO:0007095">
    <property type="term" value="P:mitotic G2 DNA damage checkpoint signaling"/>
    <property type="evidence" value="ECO:0007669"/>
    <property type="project" value="TreeGrafter"/>
</dbReference>
<dbReference type="InterPro" id="IPR001357">
    <property type="entry name" value="BRCT_dom"/>
</dbReference>
<dbReference type="Pfam" id="PF12738">
    <property type="entry name" value="PTCB-BRCT"/>
    <property type="match status" value="2"/>
</dbReference>
<dbReference type="AlphaFoldDB" id="A0A843WIN4"/>
<dbReference type="InterPro" id="IPR036420">
    <property type="entry name" value="BRCT_dom_sf"/>
</dbReference>
<dbReference type="Proteomes" id="UP000652761">
    <property type="component" value="Unassembled WGS sequence"/>
</dbReference>
<evidence type="ECO:0000313" key="4">
    <source>
        <dbReference type="EMBL" id="MQM03934.1"/>
    </source>
</evidence>
<gene>
    <name evidence="4" type="ORF">Taro_036722</name>
</gene>
<keyword evidence="5" id="KW-1185">Reference proteome</keyword>
<dbReference type="FunFam" id="3.40.50.10190:FF:000057">
    <property type="entry name" value="Transcription coactivator"/>
    <property type="match status" value="1"/>
</dbReference>
<dbReference type="SMART" id="SM00292">
    <property type="entry name" value="BRCT"/>
    <property type="match status" value="3"/>
</dbReference>
<dbReference type="EMBL" id="NMUH01003122">
    <property type="protein sequence ID" value="MQM03934.1"/>
    <property type="molecule type" value="Genomic_DNA"/>
</dbReference>
<dbReference type="GO" id="GO:0033314">
    <property type="term" value="P:mitotic DNA replication checkpoint signaling"/>
    <property type="evidence" value="ECO:0007669"/>
    <property type="project" value="TreeGrafter"/>
</dbReference>
<dbReference type="FunFam" id="3.40.50.10190:FF:000052">
    <property type="entry name" value="Transcription coactivator"/>
    <property type="match status" value="1"/>
</dbReference>
<evidence type="ECO:0000256" key="1">
    <source>
        <dbReference type="ARBA" id="ARBA00022737"/>
    </source>
</evidence>
<accession>A0A843WIN4</accession>
<organism evidence="4 5">
    <name type="scientific">Colocasia esculenta</name>
    <name type="common">Wild taro</name>
    <name type="synonym">Arum esculentum</name>
    <dbReference type="NCBI Taxonomy" id="4460"/>
    <lineage>
        <taxon>Eukaryota</taxon>
        <taxon>Viridiplantae</taxon>
        <taxon>Streptophyta</taxon>
        <taxon>Embryophyta</taxon>
        <taxon>Tracheophyta</taxon>
        <taxon>Spermatophyta</taxon>
        <taxon>Magnoliopsida</taxon>
        <taxon>Liliopsida</taxon>
        <taxon>Araceae</taxon>
        <taxon>Aroideae</taxon>
        <taxon>Colocasieae</taxon>
        <taxon>Colocasia</taxon>
    </lineage>
</organism>
<feature type="domain" description="BRCT" evidence="3">
    <location>
        <begin position="1"/>
        <end position="26"/>
    </location>
</feature>
<keyword evidence="1" id="KW-0677">Repeat</keyword>
<dbReference type="OrthoDB" id="251770at2759"/>
<evidence type="ECO:0000259" key="3">
    <source>
        <dbReference type="PROSITE" id="PS50172"/>
    </source>
</evidence>
<dbReference type="GO" id="GO:0006270">
    <property type="term" value="P:DNA replication initiation"/>
    <property type="evidence" value="ECO:0007669"/>
    <property type="project" value="TreeGrafter"/>
</dbReference>
<name>A0A843WIN4_COLES</name>
<comment type="caution">
    <text evidence="4">The sequence shown here is derived from an EMBL/GenBank/DDBJ whole genome shotgun (WGS) entry which is preliminary data.</text>
</comment>
<dbReference type="PROSITE" id="PS50172">
    <property type="entry name" value="BRCT"/>
    <property type="match status" value="4"/>
</dbReference>
<evidence type="ECO:0000313" key="5">
    <source>
        <dbReference type="Proteomes" id="UP000652761"/>
    </source>
</evidence>
<dbReference type="Pfam" id="PF00533">
    <property type="entry name" value="BRCT"/>
    <property type="match status" value="1"/>
</dbReference>
<dbReference type="Gene3D" id="3.40.50.10190">
    <property type="entry name" value="BRCT domain"/>
    <property type="match status" value="3"/>
</dbReference>
<feature type="region of interest" description="Disordered" evidence="2">
    <location>
        <begin position="687"/>
        <end position="706"/>
    </location>
</feature>
<dbReference type="SUPFAM" id="SSF52113">
    <property type="entry name" value="BRCT domain"/>
    <property type="match status" value="4"/>
</dbReference>
<feature type="compositionally biased region" description="Polar residues" evidence="2">
    <location>
        <begin position="59"/>
        <end position="72"/>
    </location>
</feature>
<protein>
    <recommendedName>
        <fullName evidence="3">BRCT domain-containing protein</fullName>
    </recommendedName>
</protein>
<dbReference type="PANTHER" id="PTHR13561:SF20">
    <property type="entry name" value="DNA TOPOISOMERASE 2-BINDING PROTEIN 1"/>
    <property type="match status" value="1"/>
</dbReference>
<feature type="domain" description="BRCT" evidence="3">
    <location>
        <begin position="352"/>
        <end position="438"/>
    </location>
</feature>
<dbReference type="InterPro" id="IPR059215">
    <property type="entry name" value="BRCT2_TopBP1-like"/>
</dbReference>
<reference evidence="4" key="1">
    <citation type="submission" date="2017-07" db="EMBL/GenBank/DDBJ databases">
        <title>Taro Niue Genome Assembly and Annotation.</title>
        <authorList>
            <person name="Atibalentja N."/>
            <person name="Keating K."/>
            <person name="Fields C.J."/>
        </authorList>
    </citation>
    <scope>NUCLEOTIDE SEQUENCE</scope>
    <source>
        <strain evidence="4">Niue_2</strain>
        <tissue evidence="4">Leaf</tissue>
    </source>
</reference>
<proteinExistence type="predicted"/>
<dbReference type="CDD" id="cd17731">
    <property type="entry name" value="BRCT_TopBP1_rpt2_like"/>
    <property type="match status" value="1"/>
</dbReference>